<dbReference type="Proteomes" id="UP001500167">
    <property type="component" value="Unassembled WGS sequence"/>
</dbReference>
<dbReference type="SUPFAM" id="SSF52540">
    <property type="entry name" value="P-loop containing nucleoside triphosphate hydrolases"/>
    <property type="match status" value="1"/>
</dbReference>
<evidence type="ECO:0000313" key="8">
    <source>
        <dbReference type="EMBL" id="GAA4172235.1"/>
    </source>
</evidence>
<dbReference type="Gene3D" id="3.30.1220.10">
    <property type="entry name" value="CobW-like, C-terminal domain"/>
    <property type="match status" value="1"/>
</dbReference>
<dbReference type="PANTHER" id="PTHR43603:SF1">
    <property type="entry name" value="ZINC-REGULATED GTPASE METALLOPROTEIN ACTIVATOR 1"/>
    <property type="match status" value="1"/>
</dbReference>
<evidence type="ECO:0000256" key="5">
    <source>
        <dbReference type="ARBA" id="ARBA00045658"/>
    </source>
</evidence>
<dbReference type="Pfam" id="PF02492">
    <property type="entry name" value="cobW"/>
    <property type="match status" value="1"/>
</dbReference>
<comment type="caution">
    <text evidence="8">The sequence shown here is derived from an EMBL/GenBank/DDBJ whole genome shotgun (WGS) entry which is preliminary data.</text>
</comment>
<dbReference type="InterPro" id="IPR036627">
    <property type="entry name" value="CobW-likC_sf"/>
</dbReference>
<comment type="catalytic activity">
    <reaction evidence="6">
        <text>GTP + H2O = GDP + phosphate + H(+)</text>
        <dbReference type="Rhea" id="RHEA:19669"/>
        <dbReference type="ChEBI" id="CHEBI:15377"/>
        <dbReference type="ChEBI" id="CHEBI:15378"/>
        <dbReference type="ChEBI" id="CHEBI:37565"/>
        <dbReference type="ChEBI" id="CHEBI:43474"/>
        <dbReference type="ChEBI" id="CHEBI:58189"/>
    </reaction>
    <physiologicalReaction direction="left-to-right" evidence="6">
        <dbReference type="Rhea" id="RHEA:19670"/>
    </physiologicalReaction>
</comment>
<dbReference type="Gene3D" id="3.40.50.300">
    <property type="entry name" value="P-loop containing nucleotide triphosphate hydrolases"/>
    <property type="match status" value="1"/>
</dbReference>
<dbReference type="Pfam" id="PF07683">
    <property type="entry name" value="CobW_C"/>
    <property type="match status" value="1"/>
</dbReference>
<gene>
    <name evidence="8" type="primary">zinU</name>
    <name evidence="8" type="ORF">GCM10022218_13490</name>
</gene>
<evidence type="ECO:0000256" key="4">
    <source>
        <dbReference type="ARBA" id="ARBA00034320"/>
    </source>
</evidence>
<dbReference type="PANTHER" id="PTHR43603">
    <property type="entry name" value="COBW DOMAIN-CONTAINING PROTEIN DDB_G0274527"/>
    <property type="match status" value="1"/>
</dbReference>
<sequence>MKKKLPVTVLSGFLGAGKTSLLNHILHHKGGQKVAVIVNDMSEVNIDAQSVERENVLSRTEEKLVEMSNGCICCTLREDLMIEVERLAKEDRFDYLLIESTGISEPIPVAQTFSYVDSDDNIDLSSFSYIDTMVTVVDCFNFAKDFGSSETLLDRALADDLMDNRTIVNLLTDQIEFANVIILNKADLVSEETIGTLEAAIGKLNPGAKLIRTQFGQVDPKEIMGTGAFDFEEASSSAGWIKELGAEHVPETEEYGISSFVFRSQRPFHPQRLHRYLNDDYPHNIIRAKGLFWLASRPDTALSFSQAGGSIRLESAGSWWSSMPEEMRYQHPIYSEIKADLLKRWHPEWADRKNELVFIGQHLDKEKYITELESCLLTEEEADDWRFTWWKDEFPKNI</sequence>
<dbReference type="EMBL" id="BAAAZK010000002">
    <property type="protein sequence ID" value="GAA4172235.1"/>
    <property type="molecule type" value="Genomic_DNA"/>
</dbReference>
<evidence type="ECO:0000256" key="6">
    <source>
        <dbReference type="ARBA" id="ARBA00049117"/>
    </source>
</evidence>
<keyword evidence="1" id="KW-0547">Nucleotide-binding</keyword>
<keyword evidence="3" id="KW-0143">Chaperone</keyword>
<dbReference type="CDD" id="cd03112">
    <property type="entry name" value="CobW-like"/>
    <property type="match status" value="1"/>
</dbReference>
<dbReference type="SMART" id="SM00833">
    <property type="entry name" value="CobW_C"/>
    <property type="match status" value="1"/>
</dbReference>
<dbReference type="RefSeq" id="WP_346085094.1">
    <property type="nucleotide sequence ID" value="NZ_BAAAZK010000002.1"/>
</dbReference>
<proteinExistence type="inferred from homology"/>
<evidence type="ECO:0000259" key="7">
    <source>
        <dbReference type="SMART" id="SM00833"/>
    </source>
</evidence>
<dbReference type="InterPro" id="IPR027417">
    <property type="entry name" value="P-loop_NTPase"/>
</dbReference>
<organism evidence="8 9">
    <name type="scientific">Sphingobacterium ginsenosidimutans</name>
    <dbReference type="NCBI Taxonomy" id="687845"/>
    <lineage>
        <taxon>Bacteria</taxon>
        <taxon>Pseudomonadati</taxon>
        <taxon>Bacteroidota</taxon>
        <taxon>Sphingobacteriia</taxon>
        <taxon>Sphingobacteriales</taxon>
        <taxon>Sphingobacteriaceae</taxon>
        <taxon>Sphingobacterium</taxon>
    </lineage>
</organism>
<dbReference type="InterPro" id="IPR003495">
    <property type="entry name" value="CobW/HypB/UreG_nucleotide-bd"/>
</dbReference>
<evidence type="ECO:0000256" key="1">
    <source>
        <dbReference type="ARBA" id="ARBA00022741"/>
    </source>
</evidence>
<evidence type="ECO:0000256" key="3">
    <source>
        <dbReference type="ARBA" id="ARBA00023186"/>
    </source>
</evidence>
<evidence type="ECO:0000313" key="9">
    <source>
        <dbReference type="Proteomes" id="UP001500167"/>
    </source>
</evidence>
<comment type="function">
    <text evidence="5">Zinc chaperone that directly transfers zinc cofactor to target proteins, thereby activating them. Zinc is transferred from the CXCC motif in the GTPase domain to the zinc binding site in target proteins in a process requiring GTP hydrolysis.</text>
</comment>
<dbReference type="InterPro" id="IPR051927">
    <property type="entry name" value="Zn_Chap_cDPG_Synth"/>
</dbReference>
<feature type="domain" description="CobW C-terminal" evidence="7">
    <location>
        <begin position="257"/>
        <end position="376"/>
    </location>
</feature>
<evidence type="ECO:0000256" key="2">
    <source>
        <dbReference type="ARBA" id="ARBA00022801"/>
    </source>
</evidence>
<keyword evidence="9" id="KW-1185">Reference proteome</keyword>
<comment type="similarity">
    <text evidence="4">Belongs to the SIMIBI class G3E GTPase family. ZNG1 subfamily.</text>
</comment>
<name>A0ABP7ZX02_9SPHI</name>
<accession>A0ABP7ZX02</accession>
<dbReference type="InterPro" id="IPR011629">
    <property type="entry name" value="CobW-like_C"/>
</dbReference>
<protein>
    <submittedName>
        <fullName evidence="8">Zinc metallochaperone ZinU</fullName>
    </submittedName>
</protein>
<reference evidence="9" key="1">
    <citation type="journal article" date="2019" name="Int. J. Syst. Evol. Microbiol.">
        <title>The Global Catalogue of Microorganisms (GCM) 10K type strain sequencing project: providing services to taxonomists for standard genome sequencing and annotation.</title>
        <authorList>
            <consortium name="The Broad Institute Genomics Platform"/>
            <consortium name="The Broad Institute Genome Sequencing Center for Infectious Disease"/>
            <person name="Wu L."/>
            <person name="Ma J."/>
        </authorList>
    </citation>
    <scope>NUCLEOTIDE SEQUENCE [LARGE SCALE GENOMIC DNA]</scope>
    <source>
        <strain evidence="9">JCM 16722</strain>
    </source>
</reference>
<keyword evidence="2" id="KW-0378">Hydrolase</keyword>